<dbReference type="InterPro" id="IPR036388">
    <property type="entry name" value="WH-like_DNA-bd_sf"/>
</dbReference>
<dbReference type="Pfam" id="PF13191">
    <property type="entry name" value="AAA_16"/>
    <property type="match status" value="1"/>
</dbReference>
<comment type="caution">
    <text evidence="4">The sequence shown here is derived from an EMBL/GenBank/DDBJ whole genome shotgun (WGS) entry which is preliminary data.</text>
</comment>
<organism evidence="4 5">
    <name type="scientific">Catellatospora citrea</name>
    <dbReference type="NCBI Taxonomy" id="53366"/>
    <lineage>
        <taxon>Bacteria</taxon>
        <taxon>Bacillati</taxon>
        <taxon>Actinomycetota</taxon>
        <taxon>Actinomycetes</taxon>
        <taxon>Micromonosporales</taxon>
        <taxon>Micromonosporaceae</taxon>
        <taxon>Catellatospora</taxon>
    </lineage>
</organism>
<dbReference type="EMBL" id="BONH01000019">
    <property type="protein sequence ID" value="GIF99158.1"/>
    <property type="molecule type" value="Genomic_DNA"/>
</dbReference>
<gene>
    <name evidence="4" type="ORF">Cci01nite_42520</name>
</gene>
<feature type="domain" description="HTH luxR-type" evidence="3">
    <location>
        <begin position="868"/>
        <end position="933"/>
    </location>
</feature>
<keyword evidence="5" id="KW-1185">Reference proteome</keyword>
<dbReference type="AlphaFoldDB" id="A0A8J3KHV0"/>
<evidence type="ECO:0000259" key="3">
    <source>
        <dbReference type="PROSITE" id="PS50043"/>
    </source>
</evidence>
<dbReference type="RefSeq" id="WP_120318850.1">
    <property type="nucleotide sequence ID" value="NZ_BONH01000019.1"/>
</dbReference>
<dbReference type="SUPFAM" id="SSF46894">
    <property type="entry name" value="C-terminal effector domain of the bipartite response regulators"/>
    <property type="match status" value="1"/>
</dbReference>
<dbReference type="InterPro" id="IPR011990">
    <property type="entry name" value="TPR-like_helical_dom_sf"/>
</dbReference>
<dbReference type="PANTHER" id="PTHR16305">
    <property type="entry name" value="TESTICULAR SOLUBLE ADENYLYL CYCLASE"/>
    <property type="match status" value="1"/>
</dbReference>
<reference evidence="4 5" key="1">
    <citation type="submission" date="2021-01" db="EMBL/GenBank/DDBJ databases">
        <title>Whole genome shotgun sequence of Catellatospora citrea NBRC 14495.</title>
        <authorList>
            <person name="Komaki H."/>
            <person name="Tamura T."/>
        </authorList>
    </citation>
    <scope>NUCLEOTIDE SEQUENCE [LARGE SCALE GENOMIC DNA]</scope>
    <source>
        <strain evidence="4 5">NBRC 14495</strain>
    </source>
</reference>
<dbReference type="Proteomes" id="UP000659904">
    <property type="component" value="Unassembled WGS sequence"/>
</dbReference>
<dbReference type="GO" id="GO:0003677">
    <property type="term" value="F:DNA binding"/>
    <property type="evidence" value="ECO:0007669"/>
    <property type="project" value="InterPro"/>
</dbReference>
<evidence type="ECO:0000313" key="5">
    <source>
        <dbReference type="Proteomes" id="UP000659904"/>
    </source>
</evidence>
<name>A0A8J3KHV0_9ACTN</name>
<dbReference type="Pfam" id="PF00196">
    <property type="entry name" value="GerE"/>
    <property type="match status" value="1"/>
</dbReference>
<proteinExistence type="predicted"/>
<dbReference type="Gene3D" id="1.25.40.10">
    <property type="entry name" value="Tetratricopeptide repeat domain"/>
    <property type="match status" value="2"/>
</dbReference>
<evidence type="ECO:0000256" key="1">
    <source>
        <dbReference type="ARBA" id="ARBA00022741"/>
    </source>
</evidence>
<dbReference type="PROSITE" id="PS00622">
    <property type="entry name" value="HTH_LUXR_1"/>
    <property type="match status" value="1"/>
</dbReference>
<dbReference type="PANTHER" id="PTHR16305:SF35">
    <property type="entry name" value="TRANSCRIPTIONAL ACTIVATOR DOMAIN"/>
    <property type="match status" value="1"/>
</dbReference>
<dbReference type="GO" id="GO:0005737">
    <property type="term" value="C:cytoplasm"/>
    <property type="evidence" value="ECO:0007669"/>
    <property type="project" value="TreeGrafter"/>
</dbReference>
<protein>
    <submittedName>
        <fullName evidence="4">LuxR family transcriptional regulator</fullName>
    </submittedName>
</protein>
<dbReference type="PROSITE" id="PS50043">
    <property type="entry name" value="HTH_LUXR_2"/>
    <property type="match status" value="1"/>
</dbReference>
<dbReference type="InterPro" id="IPR027417">
    <property type="entry name" value="P-loop_NTPase"/>
</dbReference>
<dbReference type="CDD" id="cd06170">
    <property type="entry name" value="LuxR_C_like"/>
    <property type="match status" value="1"/>
</dbReference>
<evidence type="ECO:0000256" key="2">
    <source>
        <dbReference type="ARBA" id="ARBA00022840"/>
    </source>
</evidence>
<dbReference type="InterPro" id="IPR000792">
    <property type="entry name" value="Tscrpt_reg_LuxR_C"/>
</dbReference>
<dbReference type="InterPro" id="IPR016032">
    <property type="entry name" value="Sig_transdc_resp-reg_C-effctor"/>
</dbReference>
<evidence type="ECO:0000313" key="4">
    <source>
        <dbReference type="EMBL" id="GIF99158.1"/>
    </source>
</evidence>
<keyword evidence="1" id="KW-0547">Nucleotide-binding</keyword>
<keyword evidence="2" id="KW-0067">ATP-binding</keyword>
<sequence length="936" mass="99693">MAAPVFVGRDPEVERLRGLARAAAEGTGAAVLVEGEPGIGKTSLLDTTAAECARLGMRVRRGAAEDLEQQLPFSAIGACLGLLVVTDDPAQARVARLLRGEDALALRAAAANHQLAVTEAILDLVDTWCAAGPVAVLVDDVQWADPASLVVLHRMGRGIEEYPLLVVVAARPATRAEAAGLLRSLQARGADLVELAALPDAAVTALVTDRLGAPPGPRLARLVAGAGGHPFYLTELLAALMREGWIRVDRGSAELTADAAEAGMPRSLVDMILRRLAFLPRKERETLQQAAVLGRAIDVAELAAVLEMPVMTLSEIMFAALDAGVIVDAGPYLEFRHALIREALSDGVPEQMRTALHLRAGQVLTSSGASVERVAEHLVAGTALDAATLDWLVASADELITKAPGAAVRLLRRALAEVSEERAGDLRFHLVRALIWESSLREAEQEAREAISHDPDPHRRSALYWLLMDALFRQGRQAEAVQVATVALAADDLPAADAGRFHGFCAKCRFFLRQHEAAASAAALAIEHGARAGDGYAVGLGRLVQAGLRFIEGDVGQGLALSEQAVADVGQGVLPDMPAGQSVLRGYCLLQLDRLDEAEQVLADALESNQRYGGPYLALIHALRAQLRFLTGAWDDARAEIEAGLEYPDPLGDGPWLRGLGRLIAIHRGEPATEATIVAQGQGGAAEAQYVYLDTWARVLLEEPARAAHCLDLFFPCWEHASALEHLPHRVMYHICPDLARLAAAAGDRDRAAALVAKTEELAAAQPAVSLTATALLCRGLAEGDADLLLAAEESYHACGWRLYEAQAAEDAAVALAARGDLDPARSALGRALDLYTAMDASRDIFRADARLRRLGVRRGRQGPRKRPKHGWEALTQTEHRVAALVAAGMSNPEIAAQLFLSRRTVQSHVSSILAKLGVHSRVELAVSAHQRAAAA</sequence>
<dbReference type="GO" id="GO:0005524">
    <property type="term" value="F:ATP binding"/>
    <property type="evidence" value="ECO:0007669"/>
    <property type="project" value="UniProtKB-KW"/>
</dbReference>
<dbReference type="InterPro" id="IPR041664">
    <property type="entry name" value="AAA_16"/>
</dbReference>
<dbReference type="SMART" id="SM00421">
    <property type="entry name" value="HTH_LUXR"/>
    <property type="match status" value="1"/>
</dbReference>
<dbReference type="GO" id="GO:0006355">
    <property type="term" value="P:regulation of DNA-templated transcription"/>
    <property type="evidence" value="ECO:0007669"/>
    <property type="project" value="InterPro"/>
</dbReference>
<accession>A0A8J3KHV0</accession>
<dbReference type="Gene3D" id="1.10.10.10">
    <property type="entry name" value="Winged helix-like DNA-binding domain superfamily/Winged helix DNA-binding domain"/>
    <property type="match status" value="1"/>
</dbReference>
<dbReference type="SUPFAM" id="SSF48452">
    <property type="entry name" value="TPR-like"/>
    <property type="match status" value="1"/>
</dbReference>
<dbReference type="GO" id="GO:0004016">
    <property type="term" value="F:adenylate cyclase activity"/>
    <property type="evidence" value="ECO:0007669"/>
    <property type="project" value="TreeGrafter"/>
</dbReference>
<dbReference type="PRINTS" id="PR00038">
    <property type="entry name" value="HTHLUXR"/>
</dbReference>
<dbReference type="SUPFAM" id="SSF52540">
    <property type="entry name" value="P-loop containing nucleoside triphosphate hydrolases"/>
    <property type="match status" value="1"/>
</dbReference>